<keyword evidence="7" id="KW-0325">Glycoprotein</keyword>
<evidence type="ECO:0000313" key="10">
    <source>
        <dbReference type="EMBL" id="CAF2872796.1"/>
    </source>
</evidence>
<feature type="transmembrane region" description="Helical" evidence="9">
    <location>
        <begin position="590"/>
        <end position="617"/>
    </location>
</feature>
<keyword evidence="3 9" id="KW-0812">Transmembrane</keyword>
<feature type="transmembrane region" description="Helical" evidence="9">
    <location>
        <begin position="425"/>
        <end position="450"/>
    </location>
</feature>
<evidence type="ECO:0000256" key="6">
    <source>
        <dbReference type="ARBA" id="ARBA00023170"/>
    </source>
</evidence>
<gene>
    <name evidence="10" type="ORF">LSAA_6772</name>
</gene>
<evidence type="ECO:0000313" key="11">
    <source>
        <dbReference type="Proteomes" id="UP000675881"/>
    </source>
</evidence>
<keyword evidence="4 9" id="KW-1133">Transmembrane helix</keyword>
<dbReference type="InterPro" id="IPR036397">
    <property type="entry name" value="RNaseH_sf"/>
</dbReference>
<comment type="subcellular location">
    <subcellularLocation>
        <location evidence="1">Cell membrane</location>
        <topology evidence="1">Multi-pass membrane protein</topology>
    </subcellularLocation>
</comment>
<name>A0A7R8CN67_LEPSM</name>
<accession>A0A7R8CN67</accession>
<evidence type="ECO:0000256" key="7">
    <source>
        <dbReference type="ARBA" id="ARBA00023180"/>
    </source>
</evidence>
<feature type="compositionally biased region" description="Basic and acidic residues" evidence="8">
    <location>
        <begin position="17"/>
        <end position="37"/>
    </location>
</feature>
<dbReference type="Gene3D" id="3.30.420.10">
    <property type="entry name" value="Ribonuclease H-like superfamily/Ribonuclease H"/>
    <property type="match status" value="1"/>
</dbReference>
<keyword evidence="6" id="KW-0675">Receptor</keyword>
<evidence type="ECO:0000256" key="5">
    <source>
        <dbReference type="ARBA" id="ARBA00023136"/>
    </source>
</evidence>
<keyword evidence="11" id="KW-1185">Reference proteome</keyword>
<feature type="transmembrane region" description="Helical" evidence="9">
    <location>
        <begin position="390"/>
        <end position="413"/>
    </location>
</feature>
<evidence type="ECO:0000256" key="3">
    <source>
        <dbReference type="ARBA" id="ARBA00022692"/>
    </source>
</evidence>
<dbReference type="InterPro" id="IPR052192">
    <property type="entry name" value="Insect_Ionotropic_Sensory_Rcpt"/>
</dbReference>
<dbReference type="Gene3D" id="3.40.190.10">
    <property type="entry name" value="Periplasmic binding protein-like II"/>
    <property type="match status" value="1"/>
</dbReference>
<evidence type="ECO:0000256" key="4">
    <source>
        <dbReference type="ARBA" id="ARBA00022989"/>
    </source>
</evidence>
<dbReference type="PANTHER" id="PTHR42643">
    <property type="entry name" value="IONOTROPIC RECEPTOR 20A-RELATED"/>
    <property type="match status" value="1"/>
</dbReference>
<proteinExistence type="predicted"/>
<keyword evidence="5 9" id="KW-0472">Membrane</keyword>
<dbReference type="Proteomes" id="UP000675881">
    <property type="component" value="Chromosome 2"/>
</dbReference>
<protein>
    <submittedName>
        <fullName evidence="10">(salmon louse) hypothetical protein</fullName>
    </submittedName>
</protein>
<dbReference type="SUPFAM" id="SSF53850">
    <property type="entry name" value="Periplasmic binding protein-like II"/>
    <property type="match status" value="1"/>
</dbReference>
<evidence type="ECO:0000256" key="9">
    <source>
        <dbReference type="SAM" id="Phobius"/>
    </source>
</evidence>
<feature type="region of interest" description="Disordered" evidence="8">
    <location>
        <begin position="1"/>
        <end position="37"/>
    </location>
</feature>
<evidence type="ECO:0000256" key="1">
    <source>
        <dbReference type="ARBA" id="ARBA00004651"/>
    </source>
</evidence>
<evidence type="ECO:0000256" key="8">
    <source>
        <dbReference type="SAM" id="MobiDB-lite"/>
    </source>
</evidence>
<dbReference type="GO" id="GO:0005886">
    <property type="term" value="C:plasma membrane"/>
    <property type="evidence" value="ECO:0007669"/>
    <property type="project" value="UniProtKB-SubCell"/>
</dbReference>
<dbReference type="PANTHER" id="PTHR42643:SF24">
    <property type="entry name" value="IONOTROPIC RECEPTOR 60A"/>
    <property type="match status" value="1"/>
</dbReference>
<dbReference type="EMBL" id="HG994581">
    <property type="protein sequence ID" value="CAF2872796.1"/>
    <property type="molecule type" value="Genomic_DNA"/>
</dbReference>
<evidence type="ECO:0000256" key="2">
    <source>
        <dbReference type="ARBA" id="ARBA00022475"/>
    </source>
</evidence>
<organism evidence="10 11">
    <name type="scientific">Lepeophtheirus salmonis</name>
    <name type="common">Salmon louse</name>
    <name type="synonym">Caligus salmonis</name>
    <dbReference type="NCBI Taxonomy" id="72036"/>
    <lineage>
        <taxon>Eukaryota</taxon>
        <taxon>Metazoa</taxon>
        <taxon>Ecdysozoa</taxon>
        <taxon>Arthropoda</taxon>
        <taxon>Crustacea</taxon>
        <taxon>Multicrustacea</taxon>
        <taxon>Hexanauplia</taxon>
        <taxon>Copepoda</taxon>
        <taxon>Siphonostomatoida</taxon>
        <taxon>Caligidae</taxon>
        <taxon>Lepeophtheirus</taxon>
    </lineage>
</organism>
<keyword evidence="2" id="KW-1003">Cell membrane</keyword>
<sequence length="626" mass="72352">MSLMDEEQDITNLNKDGNLETKNHKEPHQGPRNHEKEDYIKIINENLKESAEKLQFCQYWTYQQDNDPKYNAKVMKKWFKDNNINIIEWLSKCSGLNAIQNLWPYLTRVTSMKPINLTQLEAFAKEEFANIPLDTCRKLVESYKNRLEEEWSKELDVTNTVRNPSFKNQSFSNTLNLSRIDGLLKVYPNRRCVLLSLEPSDISLLELQELFSNLSSICHFYFIDGTERVIEIYKLGRLLSPVAERAILVNGVHLKQEIRNLRGITLRMVTLPWYPFIQMDCPLNLSLPCKCTGLAMDISNSLSDMMNFTLECYKEKSLTWGTLPLEDGKENGLMGSVINEIYDLGPPVFYQNELRMNYVDFLKCTPSASAGFYYLKNSSDPFLLFRPFTIVSWMSILGVIIPILGIVILLQYYDNNYHQSKSYRLLIFSISFLFVIVNAYYGGALTMFFYNGGQCSFQFITRCGERPELGNNLYDRIRILSKYVVKNISTGLQRAKTTSVVFIHNILSVGSFLGESNYRKDIYGGYHLLEKKNYEYSYIFKKNSPLSYFFSPGLLALNSKGIVDKEIMDETKSFQMSPESSFLVLNLHQMSSVFCLLCIGIGLTFVVLLIELAIIYIRKRKPVIKK</sequence>
<dbReference type="GO" id="GO:0003676">
    <property type="term" value="F:nucleic acid binding"/>
    <property type="evidence" value="ECO:0007669"/>
    <property type="project" value="InterPro"/>
</dbReference>
<dbReference type="AlphaFoldDB" id="A0A7R8CN67"/>
<reference evidence="10" key="1">
    <citation type="submission" date="2021-02" db="EMBL/GenBank/DDBJ databases">
        <authorList>
            <person name="Bekaert M."/>
        </authorList>
    </citation>
    <scope>NUCLEOTIDE SEQUENCE</scope>
    <source>
        <strain evidence="10">IoA-00</strain>
    </source>
</reference>